<dbReference type="OrthoDB" id="9779128at2"/>
<dbReference type="InterPro" id="IPR034718">
    <property type="entry name" value="RlpA"/>
</dbReference>
<evidence type="ECO:0000259" key="5">
    <source>
        <dbReference type="Pfam" id="PF03330"/>
    </source>
</evidence>
<gene>
    <name evidence="3" type="primary">rlpA</name>
    <name evidence="6" type="ORF">C8D86_10949</name>
</gene>
<proteinExistence type="inferred from homology"/>
<keyword evidence="1 3" id="KW-0456">Lyase</keyword>
<evidence type="ECO:0000256" key="2">
    <source>
        <dbReference type="ARBA" id="ARBA00023316"/>
    </source>
</evidence>
<dbReference type="PANTHER" id="PTHR34183:SF1">
    <property type="entry name" value="ENDOLYTIC PEPTIDOGLYCAN TRANSGLYCOSYLASE RLPA"/>
    <property type="match status" value="1"/>
</dbReference>
<dbReference type="AlphaFoldDB" id="A0A370GLN9"/>
<dbReference type="EC" id="4.2.2.-" evidence="3"/>
<comment type="caution">
    <text evidence="6">The sequence shown here is derived from an EMBL/GenBank/DDBJ whole genome shotgun (WGS) entry which is preliminary data.</text>
</comment>
<keyword evidence="7" id="KW-1185">Reference proteome</keyword>
<dbReference type="GO" id="GO:0005886">
    <property type="term" value="C:plasma membrane"/>
    <property type="evidence" value="ECO:0007669"/>
    <property type="project" value="UniProtKB-SubCell"/>
</dbReference>
<dbReference type="GO" id="GO:0009279">
    <property type="term" value="C:cell outer membrane"/>
    <property type="evidence" value="ECO:0007669"/>
    <property type="project" value="TreeGrafter"/>
</dbReference>
<dbReference type="InterPro" id="IPR009009">
    <property type="entry name" value="RlpA-like_DPBB"/>
</dbReference>
<dbReference type="InterPro" id="IPR012997">
    <property type="entry name" value="RplA"/>
</dbReference>
<keyword evidence="3" id="KW-1003">Cell membrane</keyword>
<dbReference type="RefSeq" id="WP_114834243.1">
    <property type="nucleotide sequence ID" value="NZ_LR699114.1"/>
</dbReference>
<reference evidence="6 7" key="1">
    <citation type="submission" date="2018-07" db="EMBL/GenBank/DDBJ databases">
        <title>Genomic Encyclopedia of Type Strains, Phase IV (KMG-IV): sequencing the most valuable type-strain genomes for metagenomic binning, comparative biology and taxonomic classification.</title>
        <authorList>
            <person name="Goeker M."/>
        </authorList>
    </citation>
    <scope>NUCLEOTIDE SEQUENCE [LARGE SCALE GENOMIC DNA]</scope>
    <source>
        <strain evidence="6 7">DSM 16500</strain>
    </source>
</reference>
<evidence type="ECO:0000313" key="6">
    <source>
        <dbReference type="EMBL" id="RDI44567.1"/>
    </source>
</evidence>
<keyword evidence="3" id="KW-0472">Membrane</keyword>
<sequence length="156" mass="17298">MYKATFSFIFLFIFLLLGGCKTMNGEMNEASADPSSDASHYRVRGKTYHVMKTGKNYQAQGKASWYGAKFNKKRTSSGERYNMYKYTAAHRTLPLSTYVLVTNLVNGRQVVVKVNDRGPFVSNRLIDLSYAAAKKIGMVGMGTAKVDVKAIDTPVG</sequence>
<feature type="domain" description="RlpA-like protein double-psi beta-barrel" evidence="5">
    <location>
        <begin position="59"/>
        <end position="147"/>
    </location>
</feature>
<dbReference type="InterPro" id="IPR036908">
    <property type="entry name" value="RlpA-like_sf"/>
</dbReference>
<dbReference type="CDD" id="cd22268">
    <property type="entry name" value="DPBB_RlpA-like"/>
    <property type="match status" value="1"/>
</dbReference>
<keyword evidence="3" id="KW-0564">Palmitate</keyword>
<dbReference type="GO" id="GO:0000270">
    <property type="term" value="P:peptidoglycan metabolic process"/>
    <property type="evidence" value="ECO:0007669"/>
    <property type="project" value="UniProtKB-UniRule"/>
</dbReference>
<dbReference type="EMBL" id="QQAX01000009">
    <property type="protein sequence ID" value="RDI44567.1"/>
    <property type="molecule type" value="Genomic_DNA"/>
</dbReference>
<comment type="similarity">
    <text evidence="3 4">Belongs to the RlpA family.</text>
</comment>
<keyword evidence="3 6" id="KW-0449">Lipoprotein</keyword>
<dbReference type="Pfam" id="PF03330">
    <property type="entry name" value="DPBB_1"/>
    <property type="match status" value="1"/>
</dbReference>
<dbReference type="SUPFAM" id="SSF50685">
    <property type="entry name" value="Barwin-like endoglucanases"/>
    <property type="match status" value="1"/>
</dbReference>
<accession>A0A370GLN9</accession>
<dbReference type="Proteomes" id="UP000254720">
    <property type="component" value="Unassembled WGS sequence"/>
</dbReference>
<dbReference type="PROSITE" id="PS51257">
    <property type="entry name" value="PROKAR_LIPOPROTEIN"/>
    <property type="match status" value="1"/>
</dbReference>
<evidence type="ECO:0000313" key="7">
    <source>
        <dbReference type="Proteomes" id="UP000254720"/>
    </source>
</evidence>
<dbReference type="NCBIfam" id="TIGR00413">
    <property type="entry name" value="rlpA"/>
    <property type="match status" value="1"/>
</dbReference>
<dbReference type="GO" id="GO:0071555">
    <property type="term" value="P:cell wall organization"/>
    <property type="evidence" value="ECO:0007669"/>
    <property type="project" value="UniProtKB-KW"/>
</dbReference>
<keyword evidence="2 3" id="KW-0961">Cell wall biogenesis/degradation</keyword>
<name>A0A370GLN9_9COXI</name>
<evidence type="ECO:0000256" key="4">
    <source>
        <dbReference type="RuleBase" id="RU003495"/>
    </source>
</evidence>
<organism evidence="6 7">
    <name type="scientific">Aquicella lusitana</name>
    <dbReference type="NCBI Taxonomy" id="254246"/>
    <lineage>
        <taxon>Bacteria</taxon>
        <taxon>Pseudomonadati</taxon>
        <taxon>Pseudomonadota</taxon>
        <taxon>Gammaproteobacteria</taxon>
        <taxon>Legionellales</taxon>
        <taxon>Coxiellaceae</taxon>
        <taxon>Aquicella</taxon>
    </lineage>
</organism>
<evidence type="ECO:0000256" key="3">
    <source>
        <dbReference type="HAMAP-Rule" id="MF_02071"/>
    </source>
</evidence>
<evidence type="ECO:0000256" key="1">
    <source>
        <dbReference type="ARBA" id="ARBA00023239"/>
    </source>
</evidence>
<comment type="function">
    <text evidence="3">Lytic transglycosylase with a strong preference for naked glycan strands that lack stem peptides.</text>
</comment>
<dbReference type="HAMAP" id="MF_02071">
    <property type="entry name" value="RlpA"/>
    <property type="match status" value="1"/>
</dbReference>
<protein>
    <recommendedName>
        <fullName evidence="3">Endolytic peptidoglycan transglycosylase RlpA</fullName>
        <ecNumber evidence="3">4.2.2.-</ecNumber>
    </recommendedName>
</protein>
<comment type="subcellular location">
    <subcellularLocation>
        <location evidence="3">Cell membrane</location>
        <topology evidence="3">Lipid-anchor</topology>
    </subcellularLocation>
</comment>
<dbReference type="PANTHER" id="PTHR34183">
    <property type="entry name" value="ENDOLYTIC PEPTIDOGLYCAN TRANSGLYCOSYLASE RLPA"/>
    <property type="match status" value="1"/>
</dbReference>
<dbReference type="GO" id="GO:0008932">
    <property type="term" value="F:lytic endotransglycosylase activity"/>
    <property type="evidence" value="ECO:0007669"/>
    <property type="project" value="UniProtKB-UniRule"/>
</dbReference>
<dbReference type="Gene3D" id="2.40.40.10">
    <property type="entry name" value="RlpA-like domain"/>
    <property type="match status" value="1"/>
</dbReference>